<feature type="compositionally biased region" description="Polar residues" evidence="1">
    <location>
        <begin position="280"/>
        <end position="292"/>
    </location>
</feature>
<dbReference type="Proteomes" id="UP001416858">
    <property type="component" value="Unassembled WGS sequence"/>
</dbReference>
<dbReference type="EMBL" id="BAABRO010000013">
    <property type="protein sequence ID" value="GAA5509427.1"/>
    <property type="molecule type" value="Genomic_DNA"/>
</dbReference>
<keyword evidence="2" id="KW-0812">Transmembrane</keyword>
<keyword evidence="4" id="KW-1185">Reference proteome</keyword>
<feature type="transmembrane region" description="Helical" evidence="2">
    <location>
        <begin position="118"/>
        <end position="138"/>
    </location>
</feature>
<feature type="region of interest" description="Disordered" evidence="1">
    <location>
        <begin position="230"/>
        <end position="313"/>
    </location>
</feature>
<name>A0ABP9VWB1_9BACT</name>
<proteinExistence type="predicted"/>
<evidence type="ECO:0000256" key="2">
    <source>
        <dbReference type="SAM" id="Phobius"/>
    </source>
</evidence>
<keyword evidence="2" id="KW-1133">Transmembrane helix</keyword>
<comment type="caution">
    <text evidence="3">The sequence shown here is derived from an EMBL/GenBank/DDBJ whole genome shotgun (WGS) entry which is preliminary data.</text>
</comment>
<organism evidence="3 4">
    <name type="scientific">Novipirellula caenicola</name>
    <dbReference type="NCBI Taxonomy" id="1536901"/>
    <lineage>
        <taxon>Bacteria</taxon>
        <taxon>Pseudomonadati</taxon>
        <taxon>Planctomycetota</taxon>
        <taxon>Planctomycetia</taxon>
        <taxon>Pirellulales</taxon>
        <taxon>Pirellulaceae</taxon>
        <taxon>Novipirellula</taxon>
    </lineage>
</organism>
<evidence type="ECO:0000313" key="4">
    <source>
        <dbReference type="Proteomes" id="UP001416858"/>
    </source>
</evidence>
<sequence length="313" mass="32741">MTYVSTGKCLATPRLPVRDHGNAITIFLHSKIKHTMNDSNLQSAQEAFASAMLPISLLVIVMVVGLFLVVGYSMKFALSVSGAGSVGFWKSIGIVIAATLAGSFVSAAIMFAMPGEPVAGLIAGVASIGTYVLVISAITHCSIGRGIAAYFLNGIFSGIGMIALIMILLLGVTIIRSTNDFADIDFAQFKNEFANSRSDVAGEAFSEDSSGIDSDWDGFEVQQVSGQGIGYGYESSGGDDDMGLNPPQQLPSVVPASDSSHGLFDQFFTDKKSSPYPQPASKQCRSGCSSQRPTPPKASNPVSSGVQANPFAN</sequence>
<feature type="transmembrane region" description="Helical" evidence="2">
    <location>
        <begin position="150"/>
        <end position="175"/>
    </location>
</feature>
<gene>
    <name evidence="3" type="ORF">Rcae01_04926</name>
</gene>
<protein>
    <submittedName>
        <fullName evidence="3">Uncharacterized protein</fullName>
    </submittedName>
</protein>
<keyword evidence="2" id="KW-0472">Membrane</keyword>
<accession>A0ABP9VWB1</accession>
<feature type="compositionally biased region" description="Polar residues" evidence="1">
    <location>
        <begin position="300"/>
        <end position="313"/>
    </location>
</feature>
<reference evidence="3 4" key="1">
    <citation type="submission" date="2024-02" db="EMBL/GenBank/DDBJ databases">
        <title>Rhodopirellula caenicola NBRC 110016.</title>
        <authorList>
            <person name="Ichikawa N."/>
            <person name="Katano-Makiyama Y."/>
            <person name="Hidaka K."/>
        </authorList>
    </citation>
    <scope>NUCLEOTIDE SEQUENCE [LARGE SCALE GENOMIC DNA]</scope>
    <source>
        <strain evidence="3 4">NBRC 110016</strain>
    </source>
</reference>
<evidence type="ECO:0000256" key="1">
    <source>
        <dbReference type="SAM" id="MobiDB-lite"/>
    </source>
</evidence>
<feature type="transmembrane region" description="Helical" evidence="2">
    <location>
        <begin position="47"/>
        <end position="70"/>
    </location>
</feature>
<evidence type="ECO:0000313" key="3">
    <source>
        <dbReference type="EMBL" id="GAA5509427.1"/>
    </source>
</evidence>
<feature type="transmembrane region" description="Helical" evidence="2">
    <location>
        <begin position="91"/>
        <end position="112"/>
    </location>
</feature>